<keyword evidence="4" id="KW-0547">Nucleotide-binding</keyword>
<dbReference type="Gene3D" id="3.30.200.20">
    <property type="entry name" value="Phosphorylase Kinase, domain 1"/>
    <property type="match status" value="1"/>
</dbReference>
<evidence type="ECO:0000256" key="4">
    <source>
        <dbReference type="ARBA" id="ARBA00022741"/>
    </source>
</evidence>
<dbReference type="InterPro" id="IPR011009">
    <property type="entry name" value="Kinase-like_dom_sf"/>
</dbReference>
<keyword evidence="9" id="KW-0472">Membrane</keyword>
<name>A0A0C2SMD7_AMAMK</name>
<accession>A0A0C2SMD7</accession>
<proteinExistence type="predicted"/>
<keyword evidence="5" id="KW-0418">Kinase</keyword>
<dbReference type="PANTHER" id="PTHR47634:SF9">
    <property type="entry name" value="PROTEIN KINASE DOMAIN-CONTAINING PROTEIN-RELATED"/>
    <property type="match status" value="1"/>
</dbReference>
<evidence type="ECO:0000256" key="9">
    <source>
        <dbReference type="SAM" id="Phobius"/>
    </source>
</evidence>
<dbReference type="GO" id="GO:0050684">
    <property type="term" value="P:regulation of mRNA processing"/>
    <property type="evidence" value="ECO:0007669"/>
    <property type="project" value="TreeGrafter"/>
</dbReference>
<dbReference type="Pfam" id="PF00069">
    <property type="entry name" value="Pkinase"/>
    <property type="match status" value="1"/>
</dbReference>
<feature type="transmembrane region" description="Helical" evidence="9">
    <location>
        <begin position="109"/>
        <end position="128"/>
    </location>
</feature>
<sequence>MMRFRNHLKTLVASIHSKPQAWPEENLSLATKDRGGYYSPSSRATLHARYTILRKLGWGQHSNVWLAKDRQMSMWLSRFSQHTRQRCRGKLHARERSWRKSNSKDPVQNIRALPMFLACAIILILLALNHGNHLCLVTDVLGSTLLSLRDQLGGGGFPTRLVKKIASQCLLALDFLHSECEVTHTDLKLDNIHISSLSVTEALKQEKSVPDTIDSQEPVISRPIATITPDEAKDPGTNIQVKLTDFGTAAFFNGTHADVIQPVALRAPEVIIGCGWDQRADIWNLGCLVFELLTGRWLFNPRAGESYSPEAYHLAHMAPLVDSDFDPSFVRRGRKYDEYFFENGELRLRANGAKNIEAILGIYNIDESELPLCASFLRAMLRLNPVERERAKELLQHEWLKI</sequence>
<keyword evidence="12" id="KW-1185">Reference proteome</keyword>
<dbReference type="Gene3D" id="1.10.510.10">
    <property type="entry name" value="Transferase(Phosphotransferase) domain 1"/>
    <property type="match status" value="1"/>
</dbReference>
<organism evidence="11 12">
    <name type="scientific">Amanita muscaria (strain Koide BX008)</name>
    <dbReference type="NCBI Taxonomy" id="946122"/>
    <lineage>
        <taxon>Eukaryota</taxon>
        <taxon>Fungi</taxon>
        <taxon>Dikarya</taxon>
        <taxon>Basidiomycota</taxon>
        <taxon>Agaricomycotina</taxon>
        <taxon>Agaricomycetes</taxon>
        <taxon>Agaricomycetidae</taxon>
        <taxon>Agaricales</taxon>
        <taxon>Pluteineae</taxon>
        <taxon>Amanitaceae</taxon>
        <taxon>Amanita</taxon>
    </lineage>
</organism>
<keyword evidence="2" id="KW-0723">Serine/threonine-protein kinase</keyword>
<dbReference type="HOGENOM" id="CLU_000288_81_13_1"/>
<feature type="domain" description="Protein kinase" evidence="10">
    <location>
        <begin position="50"/>
        <end position="400"/>
    </location>
</feature>
<dbReference type="AlphaFoldDB" id="A0A0C2SMD7"/>
<reference evidence="11 12" key="1">
    <citation type="submission" date="2014-04" db="EMBL/GenBank/DDBJ databases">
        <title>Evolutionary Origins and Diversification of the Mycorrhizal Mutualists.</title>
        <authorList>
            <consortium name="DOE Joint Genome Institute"/>
            <consortium name="Mycorrhizal Genomics Consortium"/>
            <person name="Kohler A."/>
            <person name="Kuo A."/>
            <person name="Nagy L.G."/>
            <person name="Floudas D."/>
            <person name="Copeland A."/>
            <person name="Barry K.W."/>
            <person name="Cichocki N."/>
            <person name="Veneault-Fourrey C."/>
            <person name="LaButti K."/>
            <person name="Lindquist E.A."/>
            <person name="Lipzen A."/>
            <person name="Lundell T."/>
            <person name="Morin E."/>
            <person name="Murat C."/>
            <person name="Riley R."/>
            <person name="Ohm R."/>
            <person name="Sun H."/>
            <person name="Tunlid A."/>
            <person name="Henrissat B."/>
            <person name="Grigoriev I.V."/>
            <person name="Hibbett D.S."/>
            <person name="Martin F."/>
        </authorList>
    </citation>
    <scope>NUCLEOTIDE SEQUENCE [LARGE SCALE GENOMIC DNA]</scope>
    <source>
        <strain evidence="11 12">Koide BX008</strain>
    </source>
</reference>
<dbReference type="FunFam" id="1.10.510.10:FF:000275">
    <property type="entry name" value="SRSF protein kinase 2 isoform X3"/>
    <property type="match status" value="1"/>
</dbReference>
<evidence type="ECO:0000256" key="5">
    <source>
        <dbReference type="ARBA" id="ARBA00022777"/>
    </source>
</evidence>
<dbReference type="InterPro" id="IPR051334">
    <property type="entry name" value="SRPK"/>
</dbReference>
<dbReference type="InterPro" id="IPR000719">
    <property type="entry name" value="Prot_kinase_dom"/>
</dbReference>
<evidence type="ECO:0000256" key="2">
    <source>
        <dbReference type="ARBA" id="ARBA00022527"/>
    </source>
</evidence>
<evidence type="ECO:0000256" key="8">
    <source>
        <dbReference type="ARBA" id="ARBA00048679"/>
    </source>
</evidence>
<dbReference type="SUPFAM" id="SSF56112">
    <property type="entry name" value="Protein kinase-like (PK-like)"/>
    <property type="match status" value="1"/>
</dbReference>
<dbReference type="GO" id="GO:0005524">
    <property type="term" value="F:ATP binding"/>
    <property type="evidence" value="ECO:0007669"/>
    <property type="project" value="UniProtKB-KW"/>
</dbReference>
<dbReference type="STRING" id="946122.A0A0C2SMD7"/>
<comment type="catalytic activity">
    <reaction evidence="8">
        <text>L-seryl-[protein] + ATP = O-phospho-L-seryl-[protein] + ADP + H(+)</text>
        <dbReference type="Rhea" id="RHEA:17989"/>
        <dbReference type="Rhea" id="RHEA-COMP:9863"/>
        <dbReference type="Rhea" id="RHEA-COMP:11604"/>
        <dbReference type="ChEBI" id="CHEBI:15378"/>
        <dbReference type="ChEBI" id="CHEBI:29999"/>
        <dbReference type="ChEBI" id="CHEBI:30616"/>
        <dbReference type="ChEBI" id="CHEBI:83421"/>
        <dbReference type="ChEBI" id="CHEBI:456216"/>
        <dbReference type="EC" id="2.7.11.1"/>
    </reaction>
</comment>
<dbReference type="PANTHER" id="PTHR47634">
    <property type="entry name" value="PROTEIN KINASE DOMAIN-CONTAINING PROTEIN-RELATED"/>
    <property type="match status" value="1"/>
</dbReference>
<dbReference type="EC" id="2.7.11.1" evidence="1"/>
<protein>
    <recommendedName>
        <fullName evidence="1">non-specific serine/threonine protein kinase</fullName>
        <ecNumber evidence="1">2.7.11.1</ecNumber>
    </recommendedName>
</protein>
<evidence type="ECO:0000313" key="12">
    <source>
        <dbReference type="Proteomes" id="UP000054549"/>
    </source>
</evidence>
<evidence type="ECO:0000256" key="1">
    <source>
        <dbReference type="ARBA" id="ARBA00012513"/>
    </source>
</evidence>
<dbReference type="OrthoDB" id="5979581at2759"/>
<dbReference type="GO" id="GO:0004674">
    <property type="term" value="F:protein serine/threonine kinase activity"/>
    <property type="evidence" value="ECO:0007669"/>
    <property type="project" value="UniProtKB-KW"/>
</dbReference>
<evidence type="ECO:0000256" key="7">
    <source>
        <dbReference type="ARBA" id="ARBA00047899"/>
    </source>
</evidence>
<evidence type="ECO:0000256" key="3">
    <source>
        <dbReference type="ARBA" id="ARBA00022679"/>
    </source>
</evidence>
<dbReference type="Proteomes" id="UP000054549">
    <property type="component" value="Unassembled WGS sequence"/>
</dbReference>
<dbReference type="InParanoid" id="A0A0C2SMD7"/>
<evidence type="ECO:0000256" key="6">
    <source>
        <dbReference type="ARBA" id="ARBA00022840"/>
    </source>
</evidence>
<keyword evidence="3" id="KW-0808">Transferase</keyword>
<evidence type="ECO:0000259" key="10">
    <source>
        <dbReference type="PROSITE" id="PS50011"/>
    </source>
</evidence>
<gene>
    <name evidence="11" type="ORF">M378DRAFT_198379</name>
</gene>
<keyword evidence="9" id="KW-0812">Transmembrane</keyword>
<evidence type="ECO:0000313" key="11">
    <source>
        <dbReference type="EMBL" id="KIL64405.1"/>
    </source>
</evidence>
<keyword evidence="6" id="KW-0067">ATP-binding</keyword>
<dbReference type="SMART" id="SM00220">
    <property type="entry name" value="S_TKc"/>
    <property type="match status" value="1"/>
</dbReference>
<comment type="catalytic activity">
    <reaction evidence="7">
        <text>L-threonyl-[protein] + ATP = O-phospho-L-threonyl-[protein] + ADP + H(+)</text>
        <dbReference type="Rhea" id="RHEA:46608"/>
        <dbReference type="Rhea" id="RHEA-COMP:11060"/>
        <dbReference type="Rhea" id="RHEA-COMP:11605"/>
        <dbReference type="ChEBI" id="CHEBI:15378"/>
        <dbReference type="ChEBI" id="CHEBI:30013"/>
        <dbReference type="ChEBI" id="CHEBI:30616"/>
        <dbReference type="ChEBI" id="CHEBI:61977"/>
        <dbReference type="ChEBI" id="CHEBI:456216"/>
        <dbReference type="EC" id="2.7.11.1"/>
    </reaction>
</comment>
<dbReference type="PROSITE" id="PS50011">
    <property type="entry name" value="PROTEIN_KINASE_DOM"/>
    <property type="match status" value="1"/>
</dbReference>
<keyword evidence="9" id="KW-1133">Transmembrane helix</keyword>
<dbReference type="GO" id="GO:0000245">
    <property type="term" value="P:spliceosomal complex assembly"/>
    <property type="evidence" value="ECO:0007669"/>
    <property type="project" value="TreeGrafter"/>
</dbReference>
<dbReference type="EMBL" id="KN818249">
    <property type="protein sequence ID" value="KIL64405.1"/>
    <property type="molecule type" value="Genomic_DNA"/>
</dbReference>